<protein>
    <recommendedName>
        <fullName evidence="7">Ataxin-2 C-terminal domain-containing protein</fullName>
    </recommendedName>
</protein>
<feature type="compositionally biased region" description="Basic and acidic residues" evidence="4">
    <location>
        <begin position="177"/>
        <end position="191"/>
    </location>
</feature>
<accession>A0ABN8IVR2</accession>
<feature type="compositionally biased region" description="Basic and acidic residues" evidence="4">
    <location>
        <begin position="197"/>
        <end position="221"/>
    </location>
</feature>
<dbReference type="PANTHER" id="PTHR13154">
    <property type="entry name" value="POLYADENYLATE-BINDING PROTEIN-INTERACTING PROTEIN 2"/>
    <property type="match status" value="1"/>
</dbReference>
<name>A0ABN8IVR2_9NEOP</name>
<proteinExistence type="inferred from homology"/>
<comment type="similarity">
    <text evidence="1">Belongs to the PAIP2 family.</text>
</comment>
<feature type="region of interest" description="Disordered" evidence="4">
    <location>
        <begin position="124"/>
        <end position="382"/>
    </location>
</feature>
<reference evidence="5" key="1">
    <citation type="submission" date="2022-03" db="EMBL/GenBank/DDBJ databases">
        <authorList>
            <person name="Martin H S."/>
        </authorList>
    </citation>
    <scope>NUCLEOTIDE SEQUENCE</scope>
</reference>
<evidence type="ECO:0000256" key="4">
    <source>
        <dbReference type="SAM" id="MobiDB-lite"/>
    </source>
</evidence>
<feature type="compositionally biased region" description="Low complexity" evidence="4">
    <location>
        <begin position="320"/>
        <end position="330"/>
    </location>
</feature>
<gene>
    <name evidence="5" type="ORF">IPOD504_LOCUS12850</name>
</gene>
<evidence type="ECO:0000256" key="2">
    <source>
        <dbReference type="ARBA" id="ARBA00022843"/>
    </source>
</evidence>
<evidence type="ECO:0000256" key="1">
    <source>
        <dbReference type="ARBA" id="ARBA00006858"/>
    </source>
</evidence>
<dbReference type="InterPro" id="IPR040396">
    <property type="entry name" value="PAIP2-like"/>
</dbReference>
<feature type="compositionally biased region" description="Low complexity" evidence="4">
    <location>
        <begin position="222"/>
        <end position="233"/>
    </location>
</feature>
<evidence type="ECO:0008006" key="7">
    <source>
        <dbReference type="Google" id="ProtNLM"/>
    </source>
</evidence>
<dbReference type="InterPro" id="IPR009818">
    <property type="entry name" value="PAM2_motif"/>
</dbReference>
<dbReference type="Proteomes" id="UP000837857">
    <property type="component" value="Chromosome 30"/>
</dbReference>
<feature type="non-terminal residue" evidence="5">
    <location>
        <position position="1"/>
    </location>
</feature>
<dbReference type="Pfam" id="PF07145">
    <property type="entry name" value="PAM2"/>
    <property type="match status" value="1"/>
</dbReference>
<feature type="compositionally biased region" description="Polar residues" evidence="4">
    <location>
        <begin position="140"/>
        <end position="150"/>
    </location>
</feature>
<evidence type="ECO:0000256" key="3">
    <source>
        <dbReference type="ARBA" id="ARBA00022845"/>
    </source>
</evidence>
<evidence type="ECO:0000313" key="6">
    <source>
        <dbReference type="Proteomes" id="UP000837857"/>
    </source>
</evidence>
<dbReference type="EMBL" id="OW152842">
    <property type="protein sequence ID" value="CAH2064675.1"/>
    <property type="molecule type" value="Genomic_DNA"/>
</dbReference>
<feature type="compositionally biased region" description="Basic and acidic residues" evidence="4">
    <location>
        <begin position="241"/>
        <end position="255"/>
    </location>
</feature>
<evidence type="ECO:0000313" key="5">
    <source>
        <dbReference type="EMBL" id="CAH2064675.1"/>
    </source>
</evidence>
<keyword evidence="6" id="KW-1185">Reference proteome</keyword>
<keyword evidence="2" id="KW-0832">Ubl conjugation</keyword>
<keyword evidence="3" id="KW-0810">Translation regulation</keyword>
<feature type="compositionally biased region" description="Basic residues" evidence="4">
    <location>
        <begin position="128"/>
        <end position="139"/>
    </location>
</feature>
<dbReference type="PANTHER" id="PTHR13154:SF6">
    <property type="entry name" value="GEO05078P1"/>
    <property type="match status" value="1"/>
</dbReference>
<sequence>MKIPETSANIGAYYGNDENGQWQPNGVIIDNGVGGGVVGSGDAGVHRPPVYPVHIPRGHHIPGYVMAGAYYPPAPYPPVPPAPQDDFADYMWMENEEEFDKQVMQQLEEEALMEQCIEAMLEDEQRERHRPVSNGHNHHYPTTSNGQPSLSLEEAVSRSTLNPLAAEFVPTRARPPATDEDKQSTEDKVPEEAQSAKPEEVAAKTEAEDNKEVPEESKIEETPSVPSETPEVSAADVQPISERKPREPKRQETKKPVKQTGPKAKPLPARADPKPALKKKEQKPPKPETRVEEKQEEAPPSDLIKQSPPPAAEEVKEGPKPVNYAAAARAVKPRKPSSPPPAEGASPGAPKAERGKPQPQAEKRDKPKVDKPAAVQRKNSAK</sequence>
<organism evidence="5 6">
    <name type="scientific">Iphiclides podalirius</name>
    <name type="common">scarce swallowtail</name>
    <dbReference type="NCBI Taxonomy" id="110791"/>
    <lineage>
        <taxon>Eukaryota</taxon>
        <taxon>Metazoa</taxon>
        <taxon>Ecdysozoa</taxon>
        <taxon>Arthropoda</taxon>
        <taxon>Hexapoda</taxon>
        <taxon>Insecta</taxon>
        <taxon>Pterygota</taxon>
        <taxon>Neoptera</taxon>
        <taxon>Endopterygota</taxon>
        <taxon>Lepidoptera</taxon>
        <taxon>Glossata</taxon>
        <taxon>Ditrysia</taxon>
        <taxon>Papilionoidea</taxon>
        <taxon>Papilionidae</taxon>
        <taxon>Papilioninae</taxon>
        <taxon>Iphiclides</taxon>
    </lineage>
</organism>
<feature type="compositionally biased region" description="Basic and acidic residues" evidence="4">
    <location>
        <begin position="351"/>
        <end position="371"/>
    </location>
</feature>
<feature type="compositionally biased region" description="Basic and acidic residues" evidence="4">
    <location>
        <begin position="271"/>
        <end position="297"/>
    </location>
</feature>